<evidence type="ECO:0000313" key="1">
    <source>
        <dbReference type="EMBL" id="MDN4520717.1"/>
    </source>
</evidence>
<name>A0ABT8HIW9_MYCAO</name>
<dbReference type="RefSeq" id="WP_301161680.1">
    <property type="nucleotide sequence ID" value="NZ_JAUHTC010000082.1"/>
</dbReference>
<comment type="caution">
    <text evidence="1">The sequence shown here is derived from an EMBL/GenBank/DDBJ whole genome shotgun (WGS) entry which is preliminary data.</text>
</comment>
<gene>
    <name evidence="1" type="ORF">QYF68_23290</name>
</gene>
<sequence length="112" mass="11945">MAARTKKINQHPVDSATRACCGGIGTHTRECRALTSLLNGEVKSADIALRLDSAVNLIDLARADGNKVLQDLPRDTGLFQVVDMVAALGHLRQAAVLIDKVADALESEAVQR</sequence>
<dbReference type="EMBL" id="JAUHTC010000082">
    <property type="protein sequence ID" value="MDN4520717.1"/>
    <property type="molecule type" value="Genomic_DNA"/>
</dbReference>
<reference evidence="1" key="1">
    <citation type="submission" date="2023-07" db="EMBL/GenBank/DDBJ databases">
        <title>Degradation of tert-butanol by M. austroafricanum TBA100.</title>
        <authorList>
            <person name="Helbich S."/>
            <person name="Vainshtein Y."/>
        </authorList>
    </citation>
    <scope>NUCLEOTIDE SEQUENCE</scope>
    <source>
        <strain evidence="1">TBA100</strain>
    </source>
</reference>
<keyword evidence="2" id="KW-1185">Reference proteome</keyword>
<accession>A0ABT8HIW9</accession>
<proteinExistence type="predicted"/>
<dbReference type="Proteomes" id="UP001172687">
    <property type="component" value="Unassembled WGS sequence"/>
</dbReference>
<organism evidence="1 2">
    <name type="scientific">Mycolicibacterium austroafricanum</name>
    <name type="common">Mycobacterium austroafricanum</name>
    <dbReference type="NCBI Taxonomy" id="39687"/>
    <lineage>
        <taxon>Bacteria</taxon>
        <taxon>Bacillati</taxon>
        <taxon>Actinomycetota</taxon>
        <taxon>Actinomycetes</taxon>
        <taxon>Mycobacteriales</taxon>
        <taxon>Mycobacteriaceae</taxon>
        <taxon>Mycolicibacterium</taxon>
    </lineage>
</organism>
<evidence type="ECO:0000313" key="2">
    <source>
        <dbReference type="Proteomes" id="UP001172687"/>
    </source>
</evidence>
<protein>
    <submittedName>
        <fullName evidence="1">Uncharacterized protein</fullName>
    </submittedName>
</protein>